<name>A0A369Q421_9SPHN</name>
<evidence type="ECO:0000256" key="1">
    <source>
        <dbReference type="SAM" id="MobiDB-lite"/>
    </source>
</evidence>
<dbReference type="NCBIfam" id="TIGR02001">
    <property type="entry name" value="gcw_chp"/>
    <property type="match status" value="1"/>
</dbReference>
<dbReference type="InterPro" id="IPR010239">
    <property type="entry name" value="CHP02001"/>
</dbReference>
<feature type="chain" id="PRO_5016892775" description="Porin domain-containing protein" evidence="2">
    <location>
        <begin position="26"/>
        <end position="264"/>
    </location>
</feature>
<feature type="region of interest" description="Disordered" evidence="1">
    <location>
        <begin position="29"/>
        <end position="50"/>
    </location>
</feature>
<dbReference type="RefSeq" id="WP_115365641.1">
    <property type="nucleotide sequence ID" value="NZ_QBKA01000002.1"/>
</dbReference>
<comment type="caution">
    <text evidence="3">The sequence shown here is derived from an EMBL/GenBank/DDBJ whole genome shotgun (WGS) entry which is preliminary data.</text>
</comment>
<dbReference type="OrthoDB" id="9793561at2"/>
<sequence>MLTSNRSLTAATLLSAALIATPAMAQEASDKNTPFSDAGAETSPPGPVEVSGNVAVVSDYRFRGISFSGGDFALQGGIDVTHESGFYVGTWGSTIDANAGIGELELDVYGGYSTSISEGVDIDVGLLYYLYPANDTATDTDYFEPYASIGTTLGPVGATFGVAYAWDGQNALGNSDNLYLYTDFEAGIPTTPITLTAHLGYTDGVFSVDEDDTSWDYSVGASATVLGGLAVGVSYVGVEDGGVPNILKNDFTEDALVFSLGYEF</sequence>
<dbReference type="Pfam" id="PF09694">
    <property type="entry name" value="Gcw_chp"/>
    <property type="match status" value="1"/>
</dbReference>
<accession>A0A369Q421</accession>
<dbReference type="EMBL" id="QBKA01000002">
    <property type="protein sequence ID" value="RDC59252.1"/>
    <property type="molecule type" value="Genomic_DNA"/>
</dbReference>
<keyword evidence="2" id="KW-0732">Signal</keyword>
<feature type="signal peptide" evidence="2">
    <location>
        <begin position="1"/>
        <end position="25"/>
    </location>
</feature>
<reference evidence="3 4" key="1">
    <citation type="submission" date="2018-04" db="EMBL/GenBank/DDBJ databases">
        <title>Altererythrobacter sp. HME9302 genome sequencing and assembly.</title>
        <authorList>
            <person name="Kang H."/>
            <person name="Kim H."/>
            <person name="Joh K."/>
        </authorList>
    </citation>
    <scope>NUCLEOTIDE SEQUENCE [LARGE SCALE GENOMIC DNA]</scope>
    <source>
        <strain evidence="3 4">HME9302</strain>
    </source>
</reference>
<evidence type="ECO:0000256" key="2">
    <source>
        <dbReference type="SAM" id="SignalP"/>
    </source>
</evidence>
<dbReference type="AlphaFoldDB" id="A0A369Q421"/>
<keyword evidence="4" id="KW-1185">Reference proteome</keyword>
<evidence type="ECO:0000313" key="3">
    <source>
        <dbReference type="EMBL" id="RDC59252.1"/>
    </source>
</evidence>
<proteinExistence type="predicted"/>
<evidence type="ECO:0008006" key="5">
    <source>
        <dbReference type="Google" id="ProtNLM"/>
    </source>
</evidence>
<protein>
    <recommendedName>
        <fullName evidence="5">Porin domain-containing protein</fullName>
    </recommendedName>
</protein>
<gene>
    <name evidence="3" type="ORF">HME9302_00439</name>
</gene>
<dbReference type="Proteomes" id="UP000253727">
    <property type="component" value="Unassembled WGS sequence"/>
</dbReference>
<evidence type="ECO:0000313" key="4">
    <source>
        <dbReference type="Proteomes" id="UP000253727"/>
    </source>
</evidence>
<organism evidence="3 4">
    <name type="scientific">Alteripontixanthobacter maritimus</name>
    <dbReference type="NCBI Taxonomy" id="2161824"/>
    <lineage>
        <taxon>Bacteria</taxon>
        <taxon>Pseudomonadati</taxon>
        <taxon>Pseudomonadota</taxon>
        <taxon>Alphaproteobacteria</taxon>
        <taxon>Sphingomonadales</taxon>
        <taxon>Erythrobacteraceae</taxon>
        <taxon>Alteripontixanthobacter</taxon>
    </lineage>
</organism>